<keyword evidence="3" id="KW-1185">Reference proteome</keyword>
<accession>A0A7Y0A788</accession>
<comment type="caution">
    <text evidence="2">The sequence shown here is derived from an EMBL/GenBank/DDBJ whole genome shotgun (WGS) entry which is preliminary data.</text>
</comment>
<keyword evidence="1" id="KW-0472">Membrane</keyword>
<feature type="transmembrane region" description="Helical" evidence="1">
    <location>
        <begin position="96"/>
        <end position="129"/>
    </location>
</feature>
<evidence type="ECO:0000313" key="3">
    <source>
        <dbReference type="Proteomes" id="UP000552615"/>
    </source>
</evidence>
<dbReference type="RefSeq" id="WP_169231328.1">
    <property type="nucleotide sequence ID" value="NZ_JABBGF010000002.1"/>
</dbReference>
<dbReference type="Proteomes" id="UP000552615">
    <property type="component" value="Unassembled WGS sequence"/>
</dbReference>
<dbReference type="AlphaFoldDB" id="A0A7Y0A788"/>
<reference evidence="2 3" key="1">
    <citation type="submission" date="2020-04" db="EMBL/GenBank/DDBJ databases">
        <title>Chryseobacterium sp. RJ-7-14 sp. nov., isolated from Jeju soil.</title>
        <authorList>
            <person name="Dahal R.H."/>
            <person name="Chaudhary D.K."/>
        </authorList>
    </citation>
    <scope>NUCLEOTIDE SEQUENCE [LARGE SCALE GENOMIC DNA]</scope>
    <source>
        <strain evidence="2 3">RJ-7-14</strain>
    </source>
</reference>
<gene>
    <name evidence="2" type="ORF">HHL20_11440</name>
</gene>
<keyword evidence="1" id="KW-0812">Transmembrane</keyword>
<organism evidence="2 3">
    <name type="scientific">Chryseobacterium cheonjiense</name>
    <dbReference type="NCBI Taxonomy" id="2728845"/>
    <lineage>
        <taxon>Bacteria</taxon>
        <taxon>Pseudomonadati</taxon>
        <taxon>Bacteroidota</taxon>
        <taxon>Flavobacteriia</taxon>
        <taxon>Flavobacteriales</taxon>
        <taxon>Weeksellaceae</taxon>
        <taxon>Chryseobacterium group</taxon>
        <taxon>Chryseobacterium</taxon>
    </lineage>
</organism>
<name>A0A7Y0A788_9FLAO</name>
<feature type="transmembrane region" description="Helical" evidence="1">
    <location>
        <begin position="48"/>
        <end position="67"/>
    </location>
</feature>
<feature type="transmembrane region" description="Helical" evidence="1">
    <location>
        <begin position="15"/>
        <end position="36"/>
    </location>
</feature>
<dbReference type="InterPro" id="IPR032531">
    <property type="entry name" value="DUF4956"/>
</dbReference>
<dbReference type="Pfam" id="PF16316">
    <property type="entry name" value="DUF4956"/>
    <property type="match status" value="1"/>
</dbReference>
<evidence type="ECO:0000313" key="2">
    <source>
        <dbReference type="EMBL" id="NML57959.1"/>
    </source>
</evidence>
<keyword evidence="1" id="KW-1133">Transmembrane helix</keyword>
<proteinExistence type="predicted"/>
<evidence type="ECO:0000256" key="1">
    <source>
        <dbReference type="SAM" id="Phobius"/>
    </source>
</evidence>
<dbReference type="EMBL" id="JABBGF010000002">
    <property type="protein sequence ID" value="NML57959.1"/>
    <property type="molecule type" value="Genomic_DNA"/>
</dbReference>
<protein>
    <submittedName>
        <fullName evidence="2">DUF4956 domain-containing protein</fullName>
    </submittedName>
</protein>
<sequence>MLELLKSNSSEPSMINNLIIIILSFCLCSLVAFTYEITTQKNPDTNKFIQSLIFIGVISTTIVMAIGDSLARGLGLMGALAMIRFRTNIRNPRNVAFMFAIIMIGISCGVFGVVMAIIGTVTFCLLAIIFKYSPLSILKVAEYQLQFTHNRAFQQEKDMKSLLEKYCKYTVFFDFKTVKTTGEIPSGDSFERYYWIELRKEDEIMELVREIEAFEGVEDIKFRFINENQNQNYL</sequence>